<proteinExistence type="predicted"/>
<feature type="chain" id="PRO_5032832904" evidence="2">
    <location>
        <begin position="22"/>
        <end position="314"/>
    </location>
</feature>
<organism evidence="3 4">
    <name type="scientific">Vanilla planifolia</name>
    <name type="common">Vanilla</name>
    <dbReference type="NCBI Taxonomy" id="51239"/>
    <lineage>
        <taxon>Eukaryota</taxon>
        <taxon>Viridiplantae</taxon>
        <taxon>Streptophyta</taxon>
        <taxon>Embryophyta</taxon>
        <taxon>Tracheophyta</taxon>
        <taxon>Spermatophyta</taxon>
        <taxon>Magnoliopsida</taxon>
        <taxon>Liliopsida</taxon>
        <taxon>Asparagales</taxon>
        <taxon>Orchidaceae</taxon>
        <taxon>Vanilloideae</taxon>
        <taxon>Vanilleae</taxon>
        <taxon>Vanilla</taxon>
    </lineage>
</organism>
<evidence type="ECO:0000313" key="3">
    <source>
        <dbReference type="EMBL" id="KAG0499727.1"/>
    </source>
</evidence>
<dbReference type="EMBL" id="JADCNL010000001">
    <property type="protein sequence ID" value="KAG0499727.1"/>
    <property type="molecule type" value="Genomic_DNA"/>
</dbReference>
<feature type="region of interest" description="Disordered" evidence="1">
    <location>
        <begin position="121"/>
        <end position="205"/>
    </location>
</feature>
<dbReference type="Proteomes" id="UP000636800">
    <property type="component" value="Chromosome 1"/>
</dbReference>
<keyword evidence="4" id="KW-1185">Reference proteome</keyword>
<accession>A0A835SA30</accession>
<sequence length="314" mass="33710">MEASLFAFAVLLLSFAAVSFSGTETVVLDDLIDRGTSNLHLGDSLVFKHRHLQNLYLFHTRGAFELCDFGDATLIYKDGSAFFKWTPARPGHYYFSAKDESLPSCEQAEKLLVRVVDPEISPALPPDGESAPPPTAGGDIPSSPSLPIVNARPPSTAPEEPNEGWASAVPPPESGGGIPFISSNPAVPLPTGETDAATLRPLPTPSDGAPQIVGFAVALRVQKLRWLMEPLIGFSNLSLIPAFMTSTVTAGNPISHHSFDSKVELLKQQASSRSRRFLLVAALVALDEQELNYGRKAPGQGLQGKISMEEAKRR</sequence>
<dbReference type="Gene3D" id="2.60.40.420">
    <property type="entry name" value="Cupredoxins - blue copper proteins"/>
    <property type="match status" value="1"/>
</dbReference>
<reference evidence="3 4" key="1">
    <citation type="journal article" date="2020" name="Nat. Food">
        <title>A phased Vanilla planifolia genome enables genetic improvement of flavour and production.</title>
        <authorList>
            <person name="Hasing T."/>
            <person name="Tang H."/>
            <person name="Brym M."/>
            <person name="Khazi F."/>
            <person name="Huang T."/>
            <person name="Chambers A.H."/>
        </authorList>
    </citation>
    <scope>NUCLEOTIDE SEQUENCE [LARGE SCALE GENOMIC DNA]</scope>
    <source>
        <tissue evidence="3">Leaf</tissue>
    </source>
</reference>
<evidence type="ECO:0000256" key="1">
    <source>
        <dbReference type="SAM" id="MobiDB-lite"/>
    </source>
</evidence>
<name>A0A835SA30_VANPL</name>
<dbReference type="SUPFAM" id="SSF49503">
    <property type="entry name" value="Cupredoxins"/>
    <property type="match status" value="1"/>
</dbReference>
<dbReference type="OrthoDB" id="1937321at2759"/>
<dbReference type="InterPro" id="IPR008972">
    <property type="entry name" value="Cupredoxin"/>
</dbReference>
<keyword evidence="2" id="KW-0732">Signal</keyword>
<dbReference type="PANTHER" id="PTHR34662">
    <property type="entry name" value="OS04G0422700 PROTEIN"/>
    <property type="match status" value="1"/>
</dbReference>
<comment type="caution">
    <text evidence="3">The sequence shown here is derived from an EMBL/GenBank/DDBJ whole genome shotgun (WGS) entry which is preliminary data.</text>
</comment>
<protein>
    <submittedName>
        <fullName evidence="3">Uncharacterized protein</fullName>
    </submittedName>
</protein>
<feature type="signal peptide" evidence="2">
    <location>
        <begin position="1"/>
        <end position="21"/>
    </location>
</feature>
<gene>
    <name evidence="3" type="ORF">HPP92_004418</name>
</gene>
<dbReference type="PANTHER" id="PTHR34662:SF3">
    <property type="entry name" value="OS04G0422700 PROTEIN"/>
    <property type="match status" value="1"/>
</dbReference>
<evidence type="ECO:0000256" key="2">
    <source>
        <dbReference type="SAM" id="SignalP"/>
    </source>
</evidence>
<evidence type="ECO:0000313" key="4">
    <source>
        <dbReference type="Proteomes" id="UP000636800"/>
    </source>
</evidence>
<dbReference type="AlphaFoldDB" id="A0A835SA30"/>